<dbReference type="GO" id="GO:0005829">
    <property type="term" value="C:cytosol"/>
    <property type="evidence" value="ECO:0007669"/>
    <property type="project" value="TreeGrafter"/>
</dbReference>
<evidence type="ECO:0000259" key="9">
    <source>
        <dbReference type="Pfam" id="PF00456"/>
    </source>
</evidence>
<feature type="domain" description="Transketolase N-terminal" evidence="9">
    <location>
        <begin position="7"/>
        <end position="281"/>
    </location>
</feature>
<reference evidence="10" key="1">
    <citation type="journal article" date="2014" name="Front. Microbiol.">
        <title>High frequency of phylogenetically diverse reductive dehalogenase-homologous genes in deep subseafloor sedimentary metagenomes.</title>
        <authorList>
            <person name="Kawai M."/>
            <person name="Futagami T."/>
            <person name="Toyoda A."/>
            <person name="Takaki Y."/>
            <person name="Nishi S."/>
            <person name="Hori S."/>
            <person name="Arai W."/>
            <person name="Tsubouchi T."/>
            <person name="Morono Y."/>
            <person name="Uchiyama I."/>
            <person name="Ito T."/>
            <person name="Fujiyama A."/>
            <person name="Inagaki F."/>
            <person name="Takami H."/>
        </authorList>
    </citation>
    <scope>NUCLEOTIDE SEQUENCE</scope>
    <source>
        <strain evidence="10">Expedition CK06-06</strain>
    </source>
</reference>
<dbReference type="CDD" id="cd02012">
    <property type="entry name" value="TPP_TK"/>
    <property type="match status" value="1"/>
</dbReference>
<dbReference type="GO" id="GO:0006098">
    <property type="term" value="P:pentose-phosphate shunt"/>
    <property type="evidence" value="ECO:0007669"/>
    <property type="project" value="TreeGrafter"/>
</dbReference>
<feature type="non-terminal residue" evidence="10">
    <location>
        <position position="281"/>
    </location>
</feature>
<dbReference type="InterPro" id="IPR005474">
    <property type="entry name" value="Transketolase_N"/>
</dbReference>
<evidence type="ECO:0000256" key="8">
    <source>
        <dbReference type="SAM" id="MobiDB-lite"/>
    </source>
</evidence>
<protein>
    <recommendedName>
        <fullName evidence="9">Transketolase N-terminal domain-containing protein</fullName>
    </recommendedName>
</protein>
<gene>
    <name evidence="10" type="ORF">S12H4_29555</name>
</gene>
<dbReference type="InterPro" id="IPR049557">
    <property type="entry name" value="Transketolase_CS"/>
</dbReference>
<name>X1UEM5_9ZZZZ</name>
<accession>X1UEM5</accession>
<dbReference type="GO" id="GO:0046872">
    <property type="term" value="F:metal ion binding"/>
    <property type="evidence" value="ECO:0007669"/>
    <property type="project" value="UniProtKB-KW"/>
</dbReference>
<feature type="compositionally biased region" description="Basic and acidic residues" evidence="8">
    <location>
        <begin position="271"/>
        <end position="281"/>
    </location>
</feature>
<comment type="similarity">
    <text evidence="3">Belongs to the transketolase family.</text>
</comment>
<evidence type="ECO:0000313" key="10">
    <source>
        <dbReference type="EMBL" id="GAI98340.1"/>
    </source>
</evidence>
<comment type="cofactor">
    <cofactor evidence="2">
        <name>thiamine diphosphate</name>
        <dbReference type="ChEBI" id="CHEBI:58937"/>
    </cofactor>
</comment>
<dbReference type="AlphaFoldDB" id="X1UEM5"/>
<feature type="region of interest" description="Disordered" evidence="8">
    <location>
        <begin position="258"/>
        <end position="281"/>
    </location>
</feature>
<proteinExistence type="inferred from homology"/>
<dbReference type="InterPro" id="IPR033247">
    <property type="entry name" value="Transketolase_fam"/>
</dbReference>
<dbReference type="GO" id="GO:0004802">
    <property type="term" value="F:transketolase activity"/>
    <property type="evidence" value="ECO:0007669"/>
    <property type="project" value="TreeGrafter"/>
</dbReference>
<dbReference type="PANTHER" id="PTHR43522:SF2">
    <property type="entry name" value="TRANSKETOLASE 1-RELATED"/>
    <property type="match status" value="1"/>
</dbReference>
<comment type="caution">
    <text evidence="10">The sequence shown here is derived from an EMBL/GenBank/DDBJ whole genome shotgun (WGS) entry which is preliminary data.</text>
</comment>
<keyword evidence="4" id="KW-0808">Transferase</keyword>
<evidence type="ECO:0000256" key="5">
    <source>
        <dbReference type="ARBA" id="ARBA00022723"/>
    </source>
</evidence>
<evidence type="ECO:0000256" key="6">
    <source>
        <dbReference type="ARBA" id="ARBA00022842"/>
    </source>
</evidence>
<dbReference type="InterPro" id="IPR029061">
    <property type="entry name" value="THDP-binding"/>
</dbReference>
<dbReference type="Pfam" id="PF00456">
    <property type="entry name" value="Transketolase_N"/>
    <property type="match status" value="1"/>
</dbReference>
<evidence type="ECO:0000256" key="2">
    <source>
        <dbReference type="ARBA" id="ARBA00001964"/>
    </source>
</evidence>
<dbReference type="FunFam" id="3.40.50.970:FF:000004">
    <property type="entry name" value="Transketolase"/>
    <property type="match status" value="1"/>
</dbReference>
<keyword evidence="7" id="KW-0786">Thiamine pyrophosphate</keyword>
<dbReference type="PROSITE" id="PS00801">
    <property type="entry name" value="TRANSKETOLASE_1"/>
    <property type="match status" value="1"/>
</dbReference>
<keyword evidence="6" id="KW-0460">Magnesium</keyword>
<evidence type="ECO:0000256" key="7">
    <source>
        <dbReference type="ARBA" id="ARBA00023052"/>
    </source>
</evidence>
<evidence type="ECO:0000256" key="1">
    <source>
        <dbReference type="ARBA" id="ARBA00001946"/>
    </source>
</evidence>
<dbReference type="PANTHER" id="PTHR43522">
    <property type="entry name" value="TRANSKETOLASE"/>
    <property type="match status" value="1"/>
</dbReference>
<evidence type="ECO:0000256" key="4">
    <source>
        <dbReference type="ARBA" id="ARBA00022679"/>
    </source>
</evidence>
<dbReference type="EMBL" id="BARW01017058">
    <property type="protein sequence ID" value="GAI98340.1"/>
    <property type="molecule type" value="Genomic_DNA"/>
</dbReference>
<comment type="cofactor">
    <cofactor evidence="1">
        <name>Mg(2+)</name>
        <dbReference type="ChEBI" id="CHEBI:18420"/>
    </cofactor>
</comment>
<keyword evidence="5" id="KW-0479">Metal-binding</keyword>
<evidence type="ECO:0000256" key="3">
    <source>
        <dbReference type="ARBA" id="ARBA00007131"/>
    </source>
</evidence>
<dbReference type="Gene3D" id="3.40.50.970">
    <property type="match status" value="1"/>
</dbReference>
<sequence>MTVPEFDELCINTMRFLAVDAVQKANSGHPGAPMGIAPMAYVLWDRFLKHDPNDPKWPDRDRFILSCGHASAMLYSLLYLTGYDLPLEEIKQFRQWESRTPGHPEYEPALGVETTTGPLGQGFANGVGMAIAEQWLAANYNKSGHEIINHYTYALVSDGDLMEGISSEAASLAGTLRLGKLIYLYDDNDISIEGNTDITFTEDVSQRFKAYGWHVVGPVDGMDVTSVDKAIRMAQAETSRPSLIICRTIIGYGSPNKAGTGSAHGEPLGEEEVRLTKERLG</sequence>
<dbReference type="SUPFAM" id="SSF52518">
    <property type="entry name" value="Thiamin diphosphate-binding fold (THDP-binding)"/>
    <property type="match status" value="1"/>
</dbReference>
<organism evidence="10">
    <name type="scientific">marine sediment metagenome</name>
    <dbReference type="NCBI Taxonomy" id="412755"/>
    <lineage>
        <taxon>unclassified sequences</taxon>
        <taxon>metagenomes</taxon>
        <taxon>ecological metagenomes</taxon>
    </lineage>
</organism>